<evidence type="ECO:0000313" key="1">
    <source>
        <dbReference type="EMBL" id="KAH3867426.1"/>
    </source>
</evidence>
<evidence type="ECO:0000313" key="3">
    <source>
        <dbReference type="Proteomes" id="UP000828390"/>
    </source>
</evidence>
<evidence type="ECO:0000313" key="2">
    <source>
        <dbReference type="EMBL" id="KAH3867479.1"/>
    </source>
</evidence>
<organism evidence="1 3">
    <name type="scientific">Dreissena polymorpha</name>
    <name type="common">Zebra mussel</name>
    <name type="synonym">Mytilus polymorpha</name>
    <dbReference type="NCBI Taxonomy" id="45954"/>
    <lineage>
        <taxon>Eukaryota</taxon>
        <taxon>Metazoa</taxon>
        <taxon>Spiralia</taxon>
        <taxon>Lophotrochozoa</taxon>
        <taxon>Mollusca</taxon>
        <taxon>Bivalvia</taxon>
        <taxon>Autobranchia</taxon>
        <taxon>Heteroconchia</taxon>
        <taxon>Euheterodonta</taxon>
        <taxon>Imparidentia</taxon>
        <taxon>Neoheterodontei</taxon>
        <taxon>Myida</taxon>
        <taxon>Dreissenoidea</taxon>
        <taxon>Dreissenidae</taxon>
        <taxon>Dreissena</taxon>
    </lineage>
</organism>
<comment type="caution">
    <text evidence="1">The sequence shown here is derived from an EMBL/GenBank/DDBJ whole genome shotgun (WGS) entry which is preliminary data.</text>
</comment>
<accession>A0A9D4M0L5</accession>
<protein>
    <submittedName>
        <fullName evidence="1">Uncharacterized protein</fullName>
    </submittedName>
</protein>
<reference evidence="1" key="2">
    <citation type="submission" date="2020-11" db="EMBL/GenBank/DDBJ databases">
        <authorList>
            <person name="McCartney M.A."/>
            <person name="Auch B."/>
            <person name="Kono T."/>
            <person name="Mallez S."/>
            <person name="Becker A."/>
            <person name="Gohl D.M."/>
            <person name="Silverstein K.A.T."/>
            <person name="Koren S."/>
            <person name="Bechman K.B."/>
            <person name="Herman A."/>
            <person name="Abrahante J.E."/>
            <person name="Garbe J."/>
        </authorList>
    </citation>
    <scope>NUCLEOTIDE SEQUENCE</scope>
    <source>
        <strain evidence="1">Duluth1</strain>
        <tissue evidence="1">Whole animal</tissue>
    </source>
</reference>
<gene>
    <name evidence="1" type="ORF">DPMN_030553</name>
    <name evidence="2" type="ORF">DPMN_030607</name>
</gene>
<dbReference type="AlphaFoldDB" id="A0A9D4M0L5"/>
<reference evidence="1" key="1">
    <citation type="journal article" date="2019" name="bioRxiv">
        <title>The Genome of the Zebra Mussel, Dreissena polymorpha: A Resource for Invasive Species Research.</title>
        <authorList>
            <person name="McCartney M.A."/>
            <person name="Auch B."/>
            <person name="Kono T."/>
            <person name="Mallez S."/>
            <person name="Zhang Y."/>
            <person name="Obille A."/>
            <person name="Becker A."/>
            <person name="Abrahante J.E."/>
            <person name="Garbe J."/>
            <person name="Badalamenti J.P."/>
            <person name="Herman A."/>
            <person name="Mangelson H."/>
            <person name="Liachko I."/>
            <person name="Sullivan S."/>
            <person name="Sone E.D."/>
            <person name="Koren S."/>
            <person name="Silverstein K.A.T."/>
            <person name="Beckman K.B."/>
            <person name="Gohl D.M."/>
        </authorList>
    </citation>
    <scope>NUCLEOTIDE SEQUENCE</scope>
    <source>
        <strain evidence="1">Duluth1</strain>
        <tissue evidence="1">Whole animal</tissue>
    </source>
</reference>
<proteinExistence type="predicted"/>
<dbReference type="Proteomes" id="UP000828390">
    <property type="component" value="Unassembled WGS sequence"/>
</dbReference>
<dbReference type="EMBL" id="JAIWYP010000002">
    <property type="protein sequence ID" value="KAH3867426.1"/>
    <property type="molecule type" value="Genomic_DNA"/>
</dbReference>
<dbReference type="EMBL" id="JAIWYP010000002">
    <property type="protein sequence ID" value="KAH3867479.1"/>
    <property type="molecule type" value="Genomic_DNA"/>
</dbReference>
<sequence>MPDPGLPDLATMTNGAFAVDAQVNLLEQSLTEWIRVFYDSPGNRAAVKLFANGMDTLIVFNHASDEVYYLNRMYVR</sequence>
<keyword evidence="3" id="KW-1185">Reference proteome</keyword>
<name>A0A9D4M0L5_DREPO</name>